<dbReference type="EMBL" id="QFPX01000024">
    <property type="protein sequence ID" value="PZQ51817.1"/>
    <property type="molecule type" value="Genomic_DNA"/>
</dbReference>
<gene>
    <name evidence="4" type="ORF">DI555_20660</name>
</gene>
<keyword evidence="3" id="KW-0472">Membrane</keyword>
<dbReference type="CDD" id="cd07557">
    <property type="entry name" value="trimeric_dUTPase"/>
    <property type="match status" value="1"/>
</dbReference>
<keyword evidence="3" id="KW-1133">Transmembrane helix</keyword>
<protein>
    <submittedName>
        <fullName evidence="4">Uncharacterized protein</fullName>
    </submittedName>
</protein>
<dbReference type="PANTHER" id="PTHR42680:SF3">
    <property type="entry name" value="DCTP DEAMINASE"/>
    <property type="match status" value="1"/>
</dbReference>
<dbReference type="Pfam" id="PF22769">
    <property type="entry name" value="DCD"/>
    <property type="match status" value="1"/>
</dbReference>
<proteinExistence type="predicted"/>
<evidence type="ECO:0000256" key="1">
    <source>
        <dbReference type="ARBA" id="ARBA00022801"/>
    </source>
</evidence>
<evidence type="ECO:0000256" key="3">
    <source>
        <dbReference type="SAM" id="Phobius"/>
    </source>
</evidence>
<dbReference type="InterPro" id="IPR036157">
    <property type="entry name" value="dUTPase-like_sf"/>
</dbReference>
<evidence type="ECO:0000313" key="4">
    <source>
        <dbReference type="EMBL" id="PZQ51817.1"/>
    </source>
</evidence>
<dbReference type="GO" id="GO:0006229">
    <property type="term" value="P:dUTP biosynthetic process"/>
    <property type="evidence" value="ECO:0007669"/>
    <property type="project" value="InterPro"/>
</dbReference>
<dbReference type="GO" id="GO:0008829">
    <property type="term" value="F:dCTP deaminase activity"/>
    <property type="evidence" value="ECO:0007669"/>
    <property type="project" value="InterPro"/>
</dbReference>
<dbReference type="InterPro" id="IPR011962">
    <property type="entry name" value="dCTP_deaminase"/>
</dbReference>
<reference evidence="4 5" key="1">
    <citation type="submission" date="2017-08" db="EMBL/GenBank/DDBJ databases">
        <title>Infants hospitalized years apart are colonized by the same room-sourced microbial strains.</title>
        <authorList>
            <person name="Brooks B."/>
            <person name="Olm M.R."/>
            <person name="Firek B.A."/>
            <person name="Baker R."/>
            <person name="Thomas B.C."/>
            <person name="Morowitz M.J."/>
            <person name="Banfield J.F."/>
        </authorList>
    </citation>
    <scope>NUCLEOTIDE SEQUENCE [LARGE SCALE GENOMIC DNA]</scope>
    <source>
        <strain evidence="4">S2_005_002_R2_33</strain>
    </source>
</reference>
<feature type="transmembrane region" description="Helical" evidence="3">
    <location>
        <begin position="216"/>
        <end position="234"/>
    </location>
</feature>
<sequence>MYLFIRFVRGGIVATLSDFDLLKEIGKDRLIKDADGSLCTGASYELRLSDVYYDLTESDHPIQVGPNEEILIKPGHHVVLITKENLDVPSNLVGRVVCKGSLFSIGLSHVATYADPGFSGNLGIVTHNMSDKYILLPQGEPIAKIDFTQLSSPAKNLYKGQHGFRTQIWPIKHHLQKTFEQVKADRRMGTEREEAYRLLPRATAELLKKLDRRHRILDLGLLAVVVLNALAIFLVNQQVISQLQSLVGNLVASAIWVLAAICIGRKE</sequence>
<keyword evidence="3" id="KW-0812">Transmembrane</keyword>
<dbReference type="Gene3D" id="2.70.40.10">
    <property type="match status" value="1"/>
</dbReference>
<feature type="transmembrane region" description="Helical" evidence="3">
    <location>
        <begin position="246"/>
        <end position="264"/>
    </location>
</feature>
<comment type="caution">
    <text evidence="4">The sequence shown here is derived from an EMBL/GenBank/DDBJ whole genome shotgun (WGS) entry which is preliminary data.</text>
</comment>
<keyword evidence="2" id="KW-0546">Nucleotide metabolism</keyword>
<dbReference type="Proteomes" id="UP000249082">
    <property type="component" value="Unassembled WGS sequence"/>
</dbReference>
<keyword evidence="1" id="KW-0378">Hydrolase</keyword>
<evidence type="ECO:0000313" key="5">
    <source>
        <dbReference type="Proteomes" id="UP000249082"/>
    </source>
</evidence>
<dbReference type="AlphaFoldDB" id="A0A2W5Q3E7"/>
<dbReference type="PANTHER" id="PTHR42680">
    <property type="entry name" value="DCTP DEAMINASE"/>
    <property type="match status" value="1"/>
</dbReference>
<name>A0A2W5Q3E7_9SPHN</name>
<organism evidence="4 5">
    <name type="scientific">Novosphingobium pentaromativorans</name>
    <dbReference type="NCBI Taxonomy" id="205844"/>
    <lineage>
        <taxon>Bacteria</taxon>
        <taxon>Pseudomonadati</taxon>
        <taxon>Pseudomonadota</taxon>
        <taxon>Alphaproteobacteria</taxon>
        <taxon>Sphingomonadales</taxon>
        <taxon>Sphingomonadaceae</taxon>
        <taxon>Novosphingobium</taxon>
    </lineage>
</organism>
<accession>A0A2W5Q3E7</accession>
<dbReference type="InterPro" id="IPR033704">
    <property type="entry name" value="dUTPase_trimeric"/>
</dbReference>
<evidence type="ECO:0000256" key="2">
    <source>
        <dbReference type="ARBA" id="ARBA00023080"/>
    </source>
</evidence>
<dbReference type="SUPFAM" id="SSF51283">
    <property type="entry name" value="dUTPase-like"/>
    <property type="match status" value="1"/>
</dbReference>